<sequence length="402" mass="44418">MDADRKSTVSSFYGGRKGSLDALNQDFPSPTADYGPQTGRSRDDASSFFNPERNSRGSVDLLAGRAGYNRGSFFHTGREEPLKGGRDEEELVPEPGDSGWDVYADFNNAGPRYSSAFGQQDTGSLSVVLHAFRFTTAEFLDRYQSLGNGTPKVEETSAGPVEMVTVPALGPEWKKSEMRDMTKAGKRERKAESRRQLWQDWTRGNRGGKWLTKRTIVFFCFGLIAIIVVVIAFCIPRVPSFSLSNNTPLANATGSWATAVPTEFSRVPANFSFPAFIDIQADTTGNYIPLKFQHLRAQVYDVESDFLVGTGDLGHKTLPAKSFPDLQIPINFTYSATNDSDTTWNNWYDACKNKDRFASGERPGIRFRLILQMVIIGLPGTHVTSTQVSNANCPIELPSNSV</sequence>
<feature type="transmembrane region" description="Helical" evidence="2">
    <location>
        <begin position="216"/>
        <end position="238"/>
    </location>
</feature>
<dbReference type="AlphaFoldDB" id="A0AAD7MP56"/>
<evidence type="ECO:0000256" key="1">
    <source>
        <dbReference type="SAM" id="MobiDB-lite"/>
    </source>
</evidence>
<reference evidence="3" key="1">
    <citation type="submission" date="2023-03" db="EMBL/GenBank/DDBJ databases">
        <title>Massive genome expansion in bonnet fungi (Mycena s.s.) driven by repeated elements and novel gene families across ecological guilds.</title>
        <authorList>
            <consortium name="Lawrence Berkeley National Laboratory"/>
            <person name="Harder C.B."/>
            <person name="Miyauchi S."/>
            <person name="Viragh M."/>
            <person name="Kuo A."/>
            <person name="Thoen E."/>
            <person name="Andreopoulos B."/>
            <person name="Lu D."/>
            <person name="Skrede I."/>
            <person name="Drula E."/>
            <person name="Henrissat B."/>
            <person name="Morin E."/>
            <person name="Kohler A."/>
            <person name="Barry K."/>
            <person name="LaButti K."/>
            <person name="Morin E."/>
            <person name="Salamov A."/>
            <person name="Lipzen A."/>
            <person name="Mereny Z."/>
            <person name="Hegedus B."/>
            <person name="Baldrian P."/>
            <person name="Stursova M."/>
            <person name="Weitz H."/>
            <person name="Taylor A."/>
            <person name="Grigoriev I.V."/>
            <person name="Nagy L.G."/>
            <person name="Martin F."/>
            <person name="Kauserud H."/>
        </authorList>
    </citation>
    <scope>NUCLEOTIDE SEQUENCE</scope>
    <source>
        <strain evidence="3">CBHHK182m</strain>
    </source>
</reference>
<comment type="caution">
    <text evidence="3">The sequence shown here is derived from an EMBL/GenBank/DDBJ whole genome shotgun (WGS) entry which is preliminary data.</text>
</comment>
<accession>A0AAD7MP56</accession>
<organism evidence="3 4">
    <name type="scientific">Mycena metata</name>
    <dbReference type="NCBI Taxonomy" id="1033252"/>
    <lineage>
        <taxon>Eukaryota</taxon>
        <taxon>Fungi</taxon>
        <taxon>Dikarya</taxon>
        <taxon>Basidiomycota</taxon>
        <taxon>Agaricomycotina</taxon>
        <taxon>Agaricomycetes</taxon>
        <taxon>Agaricomycetidae</taxon>
        <taxon>Agaricales</taxon>
        <taxon>Marasmiineae</taxon>
        <taxon>Mycenaceae</taxon>
        <taxon>Mycena</taxon>
    </lineage>
</organism>
<keyword evidence="4" id="KW-1185">Reference proteome</keyword>
<evidence type="ECO:0000313" key="4">
    <source>
        <dbReference type="Proteomes" id="UP001215598"/>
    </source>
</evidence>
<proteinExistence type="predicted"/>
<gene>
    <name evidence="3" type="ORF">B0H16DRAFT_1332127</name>
</gene>
<dbReference type="Proteomes" id="UP001215598">
    <property type="component" value="Unassembled WGS sequence"/>
</dbReference>
<name>A0AAD7MP56_9AGAR</name>
<keyword evidence="2" id="KW-0812">Transmembrane</keyword>
<protein>
    <submittedName>
        <fullName evidence="3">Uncharacterized protein</fullName>
    </submittedName>
</protein>
<evidence type="ECO:0000313" key="3">
    <source>
        <dbReference type="EMBL" id="KAJ7726516.1"/>
    </source>
</evidence>
<dbReference type="EMBL" id="JARKIB010000186">
    <property type="protein sequence ID" value="KAJ7726516.1"/>
    <property type="molecule type" value="Genomic_DNA"/>
</dbReference>
<feature type="region of interest" description="Disordered" evidence="1">
    <location>
        <begin position="75"/>
        <end position="96"/>
    </location>
</feature>
<feature type="region of interest" description="Disordered" evidence="1">
    <location>
        <begin position="1"/>
        <end position="61"/>
    </location>
</feature>
<evidence type="ECO:0000256" key="2">
    <source>
        <dbReference type="SAM" id="Phobius"/>
    </source>
</evidence>
<feature type="compositionally biased region" description="Basic and acidic residues" evidence="1">
    <location>
        <begin position="76"/>
        <end position="86"/>
    </location>
</feature>
<keyword evidence="2" id="KW-0472">Membrane</keyword>
<keyword evidence="2" id="KW-1133">Transmembrane helix</keyword>